<protein>
    <submittedName>
        <fullName evidence="3">Replication initiator protein A</fullName>
    </submittedName>
</protein>
<accession>A0A4R2LT22</accession>
<keyword evidence="4" id="KW-1185">Reference proteome</keyword>
<name>A0A4R2LT22_9FIRM</name>
<comment type="caution">
    <text evidence="3">The sequence shown here is derived from an EMBL/GenBank/DDBJ whole genome shotgun (WGS) entry which is preliminary data.</text>
</comment>
<dbReference type="SUPFAM" id="SSF46785">
    <property type="entry name" value="Winged helix' DNA-binding domain"/>
    <property type="match status" value="1"/>
</dbReference>
<organism evidence="3 4">
    <name type="scientific">Frisingicoccus caecimuris</name>
    <dbReference type="NCBI Taxonomy" id="1796636"/>
    <lineage>
        <taxon>Bacteria</taxon>
        <taxon>Bacillati</taxon>
        <taxon>Bacillota</taxon>
        <taxon>Clostridia</taxon>
        <taxon>Lachnospirales</taxon>
        <taxon>Lachnospiraceae</taxon>
        <taxon>Frisingicoccus</taxon>
    </lineage>
</organism>
<dbReference type="Proteomes" id="UP000295711">
    <property type="component" value="Unassembled WGS sequence"/>
</dbReference>
<dbReference type="Pfam" id="PF06970">
    <property type="entry name" value="RepA_N"/>
    <property type="match status" value="1"/>
</dbReference>
<dbReference type="AlphaFoldDB" id="A0A4R2LT22"/>
<dbReference type="RefSeq" id="WP_119201465.1">
    <property type="nucleotide sequence ID" value="NZ_JANKAQ010000015.1"/>
</dbReference>
<sequence length="271" mass="31372">MDYEYFRVEESEQFSFFRIPKALFTEKEFEGLSTDAKLLYGILLDRINLSKKNGWVDADGYVYIIYTVAELQEVLHMSHTTVTKLLRELDSVHGIGLIERYRQGCNRPSVIYVKNFVKRIRAKPAVYYPSGMQEICCPERKNLAVRNAKNLQSGTQKNGSPECKNFATSNTDINKTDKNDTDRSKKSHASEKESSCLYGRFGNVRLSVEEYRELRKLYPYDCQRMIDQLSAYMKSTGKTYQDHFATLLLWAGREELKTGSGRYDFEEGESL</sequence>
<reference evidence="3 4" key="1">
    <citation type="submission" date="2019-03" db="EMBL/GenBank/DDBJ databases">
        <title>Genomic Encyclopedia of Type Strains, Phase IV (KMG-IV): sequencing the most valuable type-strain genomes for metagenomic binning, comparative biology and taxonomic classification.</title>
        <authorList>
            <person name="Goeker M."/>
        </authorList>
    </citation>
    <scope>NUCLEOTIDE SEQUENCE [LARGE SCALE GENOMIC DNA]</scope>
    <source>
        <strain evidence="3 4">DSM 28559</strain>
    </source>
</reference>
<proteinExistence type="predicted"/>
<feature type="domain" description="Replication initiator A N-terminal" evidence="2">
    <location>
        <begin position="15"/>
        <end position="89"/>
    </location>
</feature>
<evidence type="ECO:0000259" key="2">
    <source>
        <dbReference type="Pfam" id="PF06970"/>
    </source>
</evidence>
<dbReference type="EMBL" id="SLXA01000014">
    <property type="protein sequence ID" value="TCO82932.1"/>
    <property type="molecule type" value="Genomic_DNA"/>
</dbReference>
<gene>
    <name evidence="3" type="ORF">EV212_11443</name>
</gene>
<feature type="region of interest" description="Disordered" evidence="1">
    <location>
        <begin position="151"/>
        <end position="189"/>
    </location>
</feature>
<dbReference type="OrthoDB" id="9803733at2"/>
<feature type="compositionally biased region" description="Basic and acidic residues" evidence="1">
    <location>
        <begin position="174"/>
        <end position="189"/>
    </location>
</feature>
<evidence type="ECO:0000313" key="3">
    <source>
        <dbReference type="EMBL" id="TCO82932.1"/>
    </source>
</evidence>
<evidence type="ECO:0000256" key="1">
    <source>
        <dbReference type="SAM" id="MobiDB-lite"/>
    </source>
</evidence>
<dbReference type="InterPro" id="IPR036390">
    <property type="entry name" value="WH_DNA-bd_sf"/>
</dbReference>
<evidence type="ECO:0000313" key="4">
    <source>
        <dbReference type="Proteomes" id="UP000295711"/>
    </source>
</evidence>
<dbReference type="InterPro" id="IPR010724">
    <property type="entry name" value="RepA_N"/>
</dbReference>